<reference evidence="1 2" key="1">
    <citation type="submission" date="2022-04" db="EMBL/GenBank/DDBJ databases">
        <title>Human microbiome associated bacterial genomes.</title>
        <authorList>
            <person name="Sandstrom S."/>
            <person name="Salamzade R."/>
            <person name="Kalan L.R."/>
        </authorList>
    </citation>
    <scope>NUCLEOTIDE SEQUENCE [LARGE SCALE GENOMIC DNA]</scope>
    <source>
        <strain evidence="2">p3-SID1799</strain>
    </source>
</reference>
<evidence type="ECO:0000313" key="1">
    <source>
        <dbReference type="EMBL" id="MCT2043405.1"/>
    </source>
</evidence>
<dbReference type="RefSeq" id="WP_260104578.1">
    <property type="nucleotide sequence ID" value="NZ_JALXSQ010000041.1"/>
</dbReference>
<gene>
    <name evidence="1" type="ORF">M3D15_08715</name>
</gene>
<accession>A0ABT2HYL9</accession>
<keyword evidence="2" id="KW-1185">Reference proteome</keyword>
<evidence type="ECO:0000313" key="2">
    <source>
        <dbReference type="Proteomes" id="UP001525379"/>
    </source>
</evidence>
<dbReference type="EMBL" id="JALXSQ010000041">
    <property type="protein sequence ID" value="MCT2043405.1"/>
    <property type="molecule type" value="Genomic_DNA"/>
</dbReference>
<sequence length="105" mass="11129">MPETRQTMLEGLEPSPQSNVLRKAVARTVQELTEAGLLEAHHAAYVALAYELADAVVAGRSSGRASAAAMAAAQLREVLNDLPKPVETDAAAAFTQWVEAELSRA</sequence>
<organism evidence="1 2">
    <name type="scientific">Pseudoclavibacter albus</name>
    <dbReference type="NCBI Taxonomy" id="272241"/>
    <lineage>
        <taxon>Bacteria</taxon>
        <taxon>Bacillati</taxon>
        <taxon>Actinomycetota</taxon>
        <taxon>Actinomycetes</taxon>
        <taxon>Micrococcales</taxon>
        <taxon>Microbacteriaceae</taxon>
        <taxon>Pseudoclavibacter</taxon>
    </lineage>
</organism>
<comment type="caution">
    <text evidence="1">The sequence shown here is derived from an EMBL/GenBank/DDBJ whole genome shotgun (WGS) entry which is preliminary data.</text>
</comment>
<dbReference type="Proteomes" id="UP001525379">
    <property type="component" value="Unassembled WGS sequence"/>
</dbReference>
<protein>
    <submittedName>
        <fullName evidence="1">Uncharacterized protein</fullName>
    </submittedName>
</protein>
<name>A0ABT2HYL9_9MICO</name>
<proteinExistence type="predicted"/>